<dbReference type="SUPFAM" id="SSF52467">
    <property type="entry name" value="DHS-like NAD/FAD-binding domain"/>
    <property type="match status" value="1"/>
</dbReference>
<keyword evidence="3" id="KW-0862">Zinc</keyword>
<evidence type="ECO:0000313" key="5">
    <source>
        <dbReference type="Proteomes" id="UP000887577"/>
    </source>
</evidence>
<evidence type="ECO:0000256" key="2">
    <source>
        <dbReference type="ARBA" id="ARBA00022723"/>
    </source>
</evidence>
<dbReference type="InterPro" id="IPR050134">
    <property type="entry name" value="NAD-dep_sirtuin_deacylases"/>
</dbReference>
<keyword evidence="5" id="KW-1185">Reference proteome</keyword>
<evidence type="ECO:0000313" key="6">
    <source>
        <dbReference type="WBParaSite" id="PSU_v2.g7528.t1"/>
    </source>
</evidence>
<organism evidence="5 6">
    <name type="scientific">Panagrolaimus superbus</name>
    <dbReference type="NCBI Taxonomy" id="310955"/>
    <lineage>
        <taxon>Eukaryota</taxon>
        <taxon>Metazoa</taxon>
        <taxon>Ecdysozoa</taxon>
        <taxon>Nematoda</taxon>
        <taxon>Chromadorea</taxon>
        <taxon>Rhabditida</taxon>
        <taxon>Tylenchina</taxon>
        <taxon>Panagrolaimomorpha</taxon>
        <taxon>Panagrolaimoidea</taxon>
        <taxon>Panagrolaimidae</taxon>
        <taxon>Panagrolaimus</taxon>
    </lineage>
</organism>
<name>A0A914ZBA0_9BILA</name>
<accession>A0A914ZBA0</accession>
<dbReference type="GO" id="GO:0046872">
    <property type="term" value="F:metal ion binding"/>
    <property type="evidence" value="ECO:0007669"/>
    <property type="project" value="UniProtKB-KW"/>
</dbReference>
<comment type="similarity">
    <text evidence="4">Belongs to the sirtuin family. Class IV subfamily.</text>
</comment>
<dbReference type="PANTHER" id="PTHR11085">
    <property type="entry name" value="NAD-DEPENDENT PROTEIN DEACYLASE SIRTUIN-5, MITOCHONDRIAL-RELATED"/>
    <property type="match status" value="1"/>
</dbReference>
<evidence type="ECO:0000256" key="3">
    <source>
        <dbReference type="ARBA" id="ARBA00022833"/>
    </source>
</evidence>
<dbReference type="PANTHER" id="PTHR11085:SF1">
    <property type="entry name" value="NAD-DEPENDENT PROTEIN DEACETYLASE SIRTUIN-7"/>
    <property type="match status" value="1"/>
</dbReference>
<dbReference type="AlphaFoldDB" id="A0A914ZBA0"/>
<dbReference type="GO" id="GO:0005634">
    <property type="term" value="C:nucleus"/>
    <property type="evidence" value="ECO:0007669"/>
    <property type="project" value="TreeGrafter"/>
</dbReference>
<evidence type="ECO:0000256" key="4">
    <source>
        <dbReference type="ARBA" id="ARBA00038170"/>
    </source>
</evidence>
<comment type="cofactor">
    <cofactor evidence="1">
        <name>Zn(2+)</name>
        <dbReference type="ChEBI" id="CHEBI:29105"/>
    </cofactor>
</comment>
<dbReference type="Gene3D" id="3.40.50.1220">
    <property type="entry name" value="TPP-binding domain"/>
    <property type="match status" value="1"/>
</dbReference>
<dbReference type="Proteomes" id="UP000887577">
    <property type="component" value="Unplaced"/>
</dbReference>
<sequence length="242" mass="27446">MTKRTCDLCENPLVDTIIYCNESRWLAFPQNWKKIEEIKNSIDLIIVLGTSCKVLAGYEMLFPPDAKIYIVNQGRTEIDELAHVKFNDDCDVVMQALSTTLRLSQPPNYCRTCDPILNPSMNVAINEWPKCICGRRPIRKLAKHLYSTSASILETKLFPSWMVVPLSNKKRSNNSKRKISSPMIVVKEEDERKGKSPFKTEIEDISSSSTTTTTTIMSSTVLEEIELEILPSFNLPVPANNE</sequence>
<dbReference type="InterPro" id="IPR029035">
    <property type="entry name" value="DHS-like_NAD/FAD-binding_dom"/>
</dbReference>
<dbReference type="GO" id="GO:0017136">
    <property type="term" value="F:histone deacetylase activity, NAD-dependent"/>
    <property type="evidence" value="ECO:0007669"/>
    <property type="project" value="TreeGrafter"/>
</dbReference>
<proteinExistence type="inferred from homology"/>
<dbReference type="Gene3D" id="2.20.28.200">
    <property type="match status" value="1"/>
</dbReference>
<protein>
    <submittedName>
        <fullName evidence="6">Deacetylase sirtuin-type domain-containing protein</fullName>
    </submittedName>
</protein>
<dbReference type="GO" id="GO:0070403">
    <property type="term" value="F:NAD+ binding"/>
    <property type="evidence" value="ECO:0007669"/>
    <property type="project" value="TreeGrafter"/>
</dbReference>
<dbReference type="WBParaSite" id="PSU_v2.g7528.t1">
    <property type="protein sequence ID" value="PSU_v2.g7528.t1"/>
    <property type="gene ID" value="PSU_v2.g7528"/>
</dbReference>
<reference evidence="6" key="1">
    <citation type="submission" date="2022-11" db="UniProtKB">
        <authorList>
            <consortium name="WormBaseParasite"/>
        </authorList>
    </citation>
    <scope>IDENTIFICATION</scope>
</reference>
<keyword evidence="2" id="KW-0479">Metal-binding</keyword>
<evidence type="ECO:0000256" key="1">
    <source>
        <dbReference type="ARBA" id="ARBA00001947"/>
    </source>
</evidence>